<feature type="signal peptide" evidence="2">
    <location>
        <begin position="1"/>
        <end position="21"/>
    </location>
</feature>
<evidence type="ECO:0000256" key="2">
    <source>
        <dbReference type="SAM" id="SignalP"/>
    </source>
</evidence>
<organism evidence="3 4">
    <name type="scientific">Limulus polyphemus</name>
    <name type="common">Atlantic horseshoe crab</name>
    <dbReference type="NCBI Taxonomy" id="6850"/>
    <lineage>
        <taxon>Eukaryota</taxon>
        <taxon>Metazoa</taxon>
        <taxon>Ecdysozoa</taxon>
        <taxon>Arthropoda</taxon>
        <taxon>Chelicerata</taxon>
        <taxon>Merostomata</taxon>
        <taxon>Xiphosura</taxon>
        <taxon>Limulidae</taxon>
        <taxon>Limulus</taxon>
    </lineage>
</organism>
<dbReference type="RefSeq" id="XP_013789302.1">
    <property type="nucleotide sequence ID" value="XM_013933848.2"/>
</dbReference>
<feature type="chain" id="PRO_5047006094" evidence="2">
    <location>
        <begin position="22"/>
        <end position="369"/>
    </location>
</feature>
<protein>
    <submittedName>
        <fullName evidence="4">Uncharacterized protein LOC106473168 isoform X1</fullName>
    </submittedName>
</protein>
<evidence type="ECO:0000313" key="3">
    <source>
        <dbReference type="Proteomes" id="UP000694941"/>
    </source>
</evidence>
<feature type="region of interest" description="Disordered" evidence="1">
    <location>
        <begin position="26"/>
        <end position="158"/>
    </location>
</feature>
<accession>A0ABM1BV73</accession>
<keyword evidence="2" id="KW-0732">Signal</keyword>
<feature type="compositionally biased region" description="Basic and acidic residues" evidence="1">
    <location>
        <begin position="28"/>
        <end position="49"/>
    </location>
</feature>
<proteinExistence type="predicted"/>
<dbReference type="Proteomes" id="UP000694941">
    <property type="component" value="Unplaced"/>
</dbReference>
<feature type="compositionally biased region" description="Low complexity" evidence="1">
    <location>
        <begin position="143"/>
        <end position="154"/>
    </location>
</feature>
<gene>
    <name evidence="4" type="primary">LOC106473168</name>
</gene>
<feature type="compositionally biased region" description="Basic and acidic residues" evidence="1">
    <location>
        <begin position="87"/>
        <end position="114"/>
    </location>
</feature>
<dbReference type="GeneID" id="106473168"/>
<keyword evidence="3" id="KW-1185">Reference proteome</keyword>
<sequence length="369" mass="42823">MKPQFFIFTLLMLCLVGMATAAPTVQDQEEKAENNNDLEPKEKRSEEKLVYGNQQNKPPATTDNFPKIQNTEDSESPDGENGSSSRTEGKTDKYPVGDESLHGKEQDKKQDSNKNLDVFGYMDTPSVLSVTNPYGGEPYGPESDGSTGSLSGTDIYDDYSQYRPYDYSDAIYRRKRSYMRKRNLKNNMDEMLNAARRFPRRAMRSKRHTDVEQILKWLNALSQEKQYEQQVPYQDRRPFPINDVQNTEMMLPPEGVPLPTLYSNNYAYNSPTEEENVESEGMWRNPYKDIMRRSYLYPTDYRYFVLPSQKRSPPTPRLDDNGQWGQIIQRHQLYDTDNAEDLERLYALASLLSDEGSDREYSYRGNAHE</sequence>
<reference evidence="4" key="1">
    <citation type="submission" date="2025-08" db="UniProtKB">
        <authorList>
            <consortium name="RefSeq"/>
        </authorList>
    </citation>
    <scope>IDENTIFICATION</scope>
    <source>
        <tissue evidence="4">Muscle</tissue>
    </source>
</reference>
<evidence type="ECO:0000256" key="1">
    <source>
        <dbReference type="SAM" id="MobiDB-lite"/>
    </source>
</evidence>
<name>A0ABM1BV73_LIMPO</name>
<evidence type="ECO:0000313" key="4">
    <source>
        <dbReference type="RefSeq" id="XP_013789302.1"/>
    </source>
</evidence>
<feature type="compositionally biased region" description="Polar residues" evidence="1">
    <location>
        <begin position="52"/>
        <end position="71"/>
    </location>
</feature>